<accession>A0AAD4KZJ7</accession>
<dbReference type="AlphaFoldDB" id="A0AAD4KZJ7"/>
<dbReference type="GeneID" id="70239672"/>
<evidence type="ECO:0000313" key="1">
    <source>
        <dbReference type="EMBL" id="KAH8700710.1"/>
    </source>
</evidence>
<dbReference type="Proteomes" id="UP001201262">
    <property type="component" value="Unassembled WGS sequence"/>
</dbReference>
<protein>
    <submittedName>
        <fullName evidence="1">Uncharacterized protein</fullName>
    </submittedName>
</protein>
<proteinExistence type="predicted"/>
<evidence type="ECO:0000313" key="2">
    <source>
        <dbReference type="Proteomes" id="UP001201262"/>
    </source>
</evidence>
<keyword evidence="2" id="KW-1185">Reference proteome</keyword>
<gene>
    <name evidence="1" type="ORF">BGW36DRAFT_134665</name>
</gene>
<comment type="caution">
    <text evidence="1">The sequence shown here is derived from an EMBL/GenBank/DDBJ whole genome shotgun (WGS) entry which is preliminary data.</text>
</comment>
<dbReference type="EMBL" id="JAJTJA010000004">
    <property type="protein sequence ID" value="KAH8700710.1"/>
    <property type="molecule type" value="Genomic_DNA"/>
</dbReference>
<reference evidence="1" key="1">
    <citation type="submission" date="2021-12" db="EMBL/GenBank/DDBJ databases">
        <title>Convergent genome expansion in fungi linked to evolution of root-endophyte symbiosis.</title>
        <authorList>
            <consortium name="DOE Joint Genome Institute"/>
            <person name="Ke Y.-H."/>
            <person name="Bonito G."/>
            <person name="Liao H.-L."/>
            <person name="Looney B."/>
            <person name="Rojas-Flechas A."/>
            <person name="Nash J."/>
            <person name="Hameed K."/>
            <person name="Schadt C."/>
            <person name="Martin F."/>
            <person name="Crous P.W."/>
            <person name="Miettinen O."/>
            <person name="Magnuson J.K."/>
            <person name="Labbe J."/>
            <person name="Jacobson D."/>
            <person name="Doktycz M.J."/>
            <person name="Veneault-Fourrey C."/>
            <person name="Kuo A."/>
            <person name="Mondo S."/>
            <person name="Calhoun S."/>
            <person name="Riley R."/>
            <person name="Ohm R."/>
            <person name="LaButti K."/>
            <person name="Andreopoulos B."/>
            <person name="Pangilinan J."/>
            <person name="Nolan M."/>
            <person name="Tritt A."/>
            <person name="Clum A."/>
            <person name="Lipzen A."/>
            <person name="Daum C."/>
            <person name="Barry K."/>
            <person name="Grigoriev I.V."/>
            <person name="Vilgalys R."/>
        </authorList>
    </citation>
    <scope>NUCLEOTIDE SEQUENCE</scope>
    <source>
        <strain evidence="1">PMI_201</strain>
    </source>
</reference>
<organism evidence="1 2">
    <name type="scientific">Talaromyces proteolyticus</name>
    <dbReference type="NCBI Taxonomy" id="1131652"/>
    <lineage>
        <taxon>Eukaryota</taxon>
        <taxon>Fungi</taxon>
        <taxon>Dikarya</taxon>
        <taxon>Ascomycota</taxon>
        <taxon>Pezizomycotina</taxon>
        <taxon>Eurotiomycetes</taxon>
        <taxon>Eurotiomycetidae</taxon>
        <taxon>Eurotiales</taxon>
        <taxon>Trichocomaceae</taxon>
        <taxon>Talaromyces</taxon>
        <taxon>Talaromyces sect. Bacilispori</taxon>
    </lineage>
</organism>
<name>A0AAD4KZJ7_9EURO</name>
<dbReference type="RefSeq" id="XP_046074416.1">
    <property type="nucleotide sequence ID" value="XM_046209385.1"/>
</dbReference>
<sequence length="450" mass="52581">MSEPDEDDMVFVNTGSFLKHKSETPNLHSDGTKVRETLASIFPDSLATKKTLSSPDMNSGQKYRLMEHQVNRFTIWETEKVSALERKIHILEQQNSKQNAKLDFYATAKESESAKLRQMPGIPVDDNLLHRISSQHKEIQNLKLELSRAIKVNGHLSRISEANADMDMKTSITKFMDKIGTFAFFAADLLRRAFRNKSHQELQEYTRYLISESIANEEMLENNTSPSFQAILFKFMRDQIFYSKEMWTQLHFEGLILKEYQDTLQDAASGDFAVKFHRVVLRRMFERSDRFKQLFVLAHAERLRDEFMELFEPFIDITLLKRSNRDQKLQDHLINLFKDAIYLRAMCFPPSGTRYEMIHYKPSDLYQPDLMKVSNDHMQMIRPDNKALSHIKLCVHGSIVSHRVQETSFSGVDKIRDLTTSFVQKSDYNDRIVEHWGQELISDKATVIFE</sequence>